<dbReference type="GO" id="GO:0004497">
    <property type="term" value="F:monooxygenase activity"/>
    <property type="evidence" value="ECO:0007669"/>
    <property type="project" value="UniProtKB-KW"/>
</dbReference>
<protein>
    <submittedName>
        <fullName evidence="4">Unannotated protein</fullName>
    </submittedName>
</protein>
<dbReference type="InterPro" id="IPR050766">
    <property type="entry name" value="Bact_Lucif_Oxidored"/>
</dbReference>
<evidence type="ECO:0000313" key="4">
    <source>
        <dbReference type="EMBL" id="CAB4776750.1"/>
    </source>
</evidence>
<sequence>MTFRSWFFTEMPYPDLPPDGEFESMRVTLPSRVFDPVRGAELYERYFDLYRTADAAGLDVMVNEHHATATCVDACAPLALAILARETKHARLLILGNPVSNREEPVRVAEEMAMCDVISRGRVEVGFVRGVPQEISPSNVNPVLMKERFWEAVDLIVQSWTSIDGPFNWEGDHFHARQVNVWPRVYQQPHPPMWIPTQSASTVVEAADRGFNLAVILNGHDGARRMFEAYRQRRLEQGLAPVMEHQLAYLGLVFVGEDDAQAQAGARQLQWYLQNNKVAPQFLNPPGYQPPALRAPILAAEARGTALGSPIADILNATIDELVDRGMMFVGTPDAVIEQITRFHERVGGFGNLLMMMHGGHMDHDTTARSIDLYAREVQPALRAAFTG</sequence>
<organism evidence="4">
    <name type="scientific">freshwater metagenome</name>
    <dbReference type="NCBI Taxonomy" id="449393"/>
    <lineage>
        <taxon>unclassified sequences</taxon>
        <taxon>metagenomes</taxon>
        <taxon>ecological metagenomes</taxon>
    </lineage>
</organism>
<gene>
    <name evidence="4" type="ORF">UFOPK2754_03418</name>
</gene>
<keyword evidence="2" id="KW-0503">Monooxygenase</keyword>
<evidence type="ECO:0000259" key="3">
    <source>
        <dbReference type="Pfam" id="PF00296"/>
    </source>
</evidence>
<dbReference type="PANTHER" id="PTHR30137:SF8">
    <property type="entry name" value="BLR5498 PROTEIN"/>
    <property type="match status" value="1"/>
</dbReference>
<dbReference type="InterPro" id="IPR011251">
    <property type="entry name" value="Luciferase-like_dom"/>
</dbReference>
<evidence type="ECO:0000256" key="1">
    <source>
        <dbReference type="ARBA" id="ARBA00023002"/>
    </source>
</evidence>
<dbReference type="PANTHER" id="PTHR30137">
    <property type="entry name" value="LUCIFERASE-LIKE MONOOXYGENASE"/>
    <property type="match status" value="1"/>
</dbReference>
<proteinExistence type="predicted"/>
<evidence type="ECO:0000256" key="2">
    <source>
        <dbReference type="ARBA" id="ARBA00023033"/>
    </source>
</evidence>
<accession>A0A6J6VX76</accession>
<feature type="domain" description="Luciferase-like" evidence="3">
    <location>
        <begin position="42"/>
        <end position="346"/>
    </location>
</feature>
<dbReference type="SUPFAM" id="SSF51679">
    <property type="entry name" value="Bacterial luciferase-like"/>
    <property type="match status" value="1"/>
</dbReference>
<reference evidence="4" key="1">
    <citation type="submission" date="2020-05" db="EMBL/GenBank/DDBJ databases">
        <authorList>
            <person name="Chiriac C."/>
            <person name="Salcher M."/>
            <person name="Ghai R."/>
            <person name="Kavagutti S V."/>
        </authorList>
    </citation>
    <scope>NUCLEOTIDE SEQUENCE</scope>
</reference>
<keyword evidence="1" id="KW-0560">Oxidoreductase</keyword>
<dbReference type="GO" id="GO:0016705">
    <property type="term" value="F:oxidoreductase activity, acting on paired donors, with incorporation or reduction of molecular oxygen"/>
    <property type="evidence" value="ECO:0007669"/>
    <property type="project" value="InterPro"/>
</dbReference>
<dbReference type="EMBL" id="CAEZYR010000240">
    <property type="protein sequence ID" value="CAB4776750.1"/>
    <property type="molecule type" value="Genomic_DNA"/>
</dbReference>
<dbReference type="GO" id="GO:0005829">
    <property type="term" value="C:cytosol"/>
    <property type="evidence" value="ECO:0007669"/>
    <property type="project" value="TreeGrafter"/>
</dbReference>
<dbReference type="Gene3D" id="3.20.20.30">
    <property type="entry name" value="Luciferase-like domain"/>
    <property type="match status" value="1"/>
</dbReference>
<name>A0A6J6VX76_9ZZZZ</name>
<dbReference type="InterPro" id="IPR036661">
    <property type="entry name" value="Luciferase-like_sf"/>
</dbReference>
<dbReference type="AlphaFoldDB" id="A0A6J6VX76"/>
<dbReference type="Pfam" id="PF00296">
    <property type="entry name" value="Bac_luciferase"/>
    <property type="match status" value="1"/>
</dbReference>